<evidence type="ECO:0000256" key="3">
    <source>
        <dbReference type="SAM" id="SignalP"/>
    </source>
</evidence>
<dbReference type="OrthoDB" id="416441at2759"/>
<dbReference type="KEGG" id="nhe:NECHADRAFT_102257"/>
<proteinExistence type="predicted"/>
<dbReference type="Gene3D" id="2.60.120.260">
    <property type="entry name" value="Galactose-binding domain-like"/>
    <property type="match status" value="1"/>
</dbReference>
<evidence type="ECO:0000256" key="1">
    <source>
        <dbReference type="ARBA" id="ARBA00022801"/>
    </source>
</evidence>
<dbReference type="PANTHER" id="PTHR43056:SF10">
    <property type="entry name" value="COCE_NOND FAMILY, PUTATIVE (AFU_ORTHOLOGUE AFUA_7G00600)-RELATED"/>
    <property type="match status" value="1"/>
</dbReference>
<name>C7ZBV4_FUSV7</name>
<dbReference type="SUPFAM" id="SSF49785">
    <property type="entry name" value="Galactose-binding domain-like"/>
    <property type="match status" value="1"/>
</dbReference>
<keyword evidence="3" id="KW-0732">Signal</keyword>
<dbReference type="NCBIfam" id="TIGR00976">
    <property type="entry name" value="CocE_NonD"/>
    <property type="match status" value="1"/>
</dbReference>
<evidence type="ECO:0000313" key="6">
    <source>
        <dbReference type="Proteomes" id="UP000005206"/>
    </source>
</evidence>
<feature type="region of interest" description="Disordered" evidence="2">
    <location>
        <begin position="416"/>
        <end position="442"/>
    </location>
</feature>
<dbReference type="AlphaFoldDB" id="C7ZBV4"/>
<dbReference type="GeneID" id="9670531"/>
<dbReference type="InterPro" id="IPR000383">
    <property type="entry name" value="Xaa-Pro-like_dom"/>
</dbReference>
<dbReference type="InterPro" id="IPR008979">
    <property type="entry name" value="Galactose-bd-like_sf"/>
</dbReference>
<dbReference type="InParanoid" id="C7ZBV4"/>
<protein>
    <recommendedName>
        <fullName evidence="4">Xaa-Pro dipeptidyl-peptidase C-terminal domain-containing protein</fullName>
    </recommendedName>
</protein>
<dbReference type="SMART" id="SM00939">
    <property type="entry name" value="PepX_C"/>
    <property type="match status" value="1"/>
</dbReference>
<gene>
    <name evidence="5" type="ORF">NECHADRAFT_102257</name>
</gene>
<dbReference type="InterPro" id="IPR029058">
    <property type="entry name" value="AB_hydrolase_fold"/>
</dbReference>
<evidence type="ECO:0000313" key="5">
    <source>
        <dbReference type="EMBL" id="EEU38477.1"/>
    </source>
</evidence>
<feature type="signal peptide" evidence="3">
    <location>
        <begin position="1"/>
        <end position="27"/>
    </location>
</feature>
<keyword evidence="6" id="KW-1185">Reference proteome</keyword>
<dbReference type="Pfam" id="PF02129">
    <property type="entry name" value="Peptidase_S15"/>
    <property type="match status" value="1"/>
</dbReference>
<dbReference type="Gene3D" id="3.40.50.1820">
    <property type="entry name" value="alpha/beta hydrolase"/>
    <property type="match status" value="1"/>
</dbReference>
<dbReference type="EMBL" id="GG698916">
    <property type="protein sequence ID" value="EEU38477.1"/>
    <property type="molecule type" value="Genomic_DNA"/>
</dbReference>
<organism evidence="5 6">
    <name type="scientific">Fusarium vanettenii (strain ATCC MYA-4622 / CBS 123669 / FGSC 9596 / NRRL 45880 / 77-13-4)</name>
    <name type="common">Fusarium solani subsp. pisi</name>
    <dbReference type="NCBI Taxonomy" id="660122"/>
    <lineage>
        <taxon>Eukaryota</taxon>
        <taxon>Fungi</taxon>
        <taxon>Dikarya</taxon>
        <taxon>Ascomycota</taxon>
        <taxon>Pezizomycotina</taxon>
        <taxon>Sordariomycetes</taxon>
        <taxon>Hypocreomycetidae</taxon>
        <taxon>Hypocreales</taxon>
        <taxon>Nectriaceae</taxon>
        <taxon>Fusarium</taxon>
        <taxon>Fusarium solani species complex</taxon>
        <taxon>Fusarium vanettenii</taxon>
    </lineage>
</organism>
<sequence length="617" mass="68620">MKLWSFKSSALIPIVGLAVQVAASANATSDPAIDVNTWPAPRYQVHIDKSIMVPMRDGTKLSTDAYRPMKVQEKLPVIVMRTPYNKKPYRDDKESAPFRFAEQGYIVLVQDMRGKLESEGNFTISTPDDIDGYDTVTWAATQAWSSGKVGTYGCSYLGEAQIESAKLRNPHLTTMIPQGAGGASRYFGQIVGGAVELATAVGWYWKSGSKIRLRPPPGSNDDFWATDGVNFNPGYVPPPAKYDEMLNNLPTVETFKKFGGPKSDYEAVFENRPSSPWWEARPYVNSSDRFDVPALHVDSWYDYGVADVLDQFNLLAENAVSETAKNNQFVIISPTTHCLSETAAEQTVVGARDLGDARLGYYGIYLSWFDHWLKGIDNHVMKMPKVQIYVMGKNQWRGENEWPLARARPTKYYLDSRGSANSKNGDGVLTTQAPTRSNRDVFEYDPGNPVPSLGGPMCCTGKPNTEGSFDQASTEERRDMLVYTTPPLTEGVEVTGPLKAVLSVSSSAKDTDFTAKLVDVYPDGKAYNIQEGILRARYRTGFENSVSMNPSEVYTIEVDMQATSNYFPAGHRIRLEISSSNFPRFDRNMNTGGNNYDEAKADEYDPIQAEELRNVEI</sequence>
<evidence type="ECO:0000256" key="2">
    <source>
        <dbReference type="SAM" id="MobiDB-lite"/>
    </source>
</evidence>
<dbReference type="eggNOG" id="ENOG502QSSF">
    <property type="taxonomic scope" value="Eukaryota"/>
</dbReference>
<dbReference type="InterPro" id="IPR050585">
    <property type="entry name" value="Xaa-Pro_dipeptidyl-ppase/CocE"/>
</dbReference>
<reference evidence="5 6" key="1">
    <citation type="journal article" date="2009" name="PLoS Genet.">
        <title>The genome of Nectria haematococca: contribution of supernumerary chromosomes to gene expansion.</title>
        <authorList>
            <person name="Coleman J.J."/>
            <person name="Rounsley S.D."/>
            <person name="Rodriguez-Carres M."/>
            <person name="Kuo A."/>
            <person name="Wasmann C.C."/>
            <person name="Grimwood J."/>
            <person name="Schmutz J."/>
            <person name="Taga M."/>
            <person name="White G.J."/>
            <person name="Zhou S."/>
            <person name="Schwartz D.C."/>
            <person name="Freitag M."/>
            <person name="Ma L.J."/>
            <person name="Danchin E.G."/>
            <person name="Henrissat B."/>
            <person name="Coutinho P.M."/>
            <person name="Nelson D.R."/>
            <person name="Straney D."/>
            <person name="Napoli C.A."/>
            <person name="Barker B.M."/>
            <person name="Gribskov M."/>
            <person name="Rep M."/>
            <person name="Kroken S."/>
            <person name="Molnar I."/>
            <person name="Rensing C."/>
            <person name="Kennell J.C."/>
            <person name="Zamora J."/>
            <person name="Farman M.L."/>
            <person name="Selker E.U."/>
            <person name="Salamov A."/>
            <person name="Shapiro H."/>
            <person name="Pangilinan J."/>
            <person name="Lindquist E."/>
            <person name="Lamers C."/>
            <person name="Grigoriev I.V."/>
            <person name="Geiser D.M."/>
            <person name="Covert S.F."/>
            <person name="Temporini E."/>
            <person name="Vanetten H.D."/>
        </authorList>
    </citation>
    <scope>NUCLEOTIDE SEQUENCE [LARGE SCALE GENOMIC DNA]</scope>
    <source>
        <strain evidence="6">ATCC MYA-4622 / CBS 123669 / FGSC 9596 / NRRL 45880 / 77-13-4</strain>
    </source>
</reference>
<dbReference type="InterPro" id="IPR013736">
    <property type="entry name" value="Xaa-Pro_dipept_C"/>
</dbReference>
<dbReference type="HOGENOM" id="CLU_015590_5_1_1"/>
<dbReference type="Gene3D" id="1.10.3020.10">
    <property type="entry name" value="alpha-amino acid ester hydrolase ( Helical cap domain)"/>
    <property type="match status" value="1"/>
</dbReference>
<dbReference type="SUPFAM" id="SSF53474">
    <property type="entry name" value="alpha/beta-Hydrolases"/>
    <property type="match status" value="1"/>
</dbReference>
<dbReference type="OMA" id="WSIRDDW"/>
<dbReference type="InterPro" id="IPR005674">
    <property type="entry name" value="CocE/Ser_esterase"/>
</dbReference>
<feature type="chain" id="PRO_5002988006" description="Xaa-Pro dipeptidyl-peptidase C-terminal domain-containing protein" evidence="3">
    <location>
        <begin position="28"/>
        <end position="617"/>
    </location>
</feature>
<keyword evidence="1" id="KW-0378">Hydrolase</keyword>
<evidence type="ECO:0000259" key="4">
    <source>
        <dbReference type="SMART" id="SM00939"/>
    </source>
</evidence>
<dbReference type="Proteomes" id="UP000005206">
    <property type="component" value="Chromosome 14"/>
</dbReference>
<feature type="domain" description="Xaa-Pro dipeptidyl-peptidase C-terminal" evidence="4">
    <location>
        <begin position="366"/>
        <end position="613"/>
    </location>
</feature>
<accession>C7ZBV4</accession>
<dbReference type="VEuPathDB" id="FungiDB:NECHADRAFT_102257"/>
<feature type="compositionally biased region" description="Polar residues" evidence="2">
    <location>
        <begin position="418"/>
        <end position="436"/>
    </location>
</feature>
<dbReference type="RefSeq" id="XP_003044190.1">
    <property type="nucleotide sequence ID" value="XM_003044144.1"/>
</dbReference>
<dbReference type="GO" id="GO:0008239">
    <property type="term" value="F:dipeptidyl-peptidase activity"/>
    <property type="evidence" value="ECO:0007669"/>
    <property type="project" value="InterPro"/>
</dbReference>
<dbReference type="Pfam" id="PF08530">
    <property type="entry name" value="PepX_C"/>
    <property type="match status" value="1"/>
</dbReference>
<dbReference type="PANTHER" id="PTHR43056">
    <property type="entry name" value="PEPTIDASE S9 PROLYL OLIGOPEPTIDASE"/>
    <property type="match status" value="1"/>
</dbReference>